<evidence type="ECO:0000313" key="21">
    <source>
        <dbReference type="EMBL" id="MBL5933708.1"/>
    </source>
</evidence>
<evidence type="ECO:0000256" key="6">
    <source>
        <dbReference type="ARBA" id="ARBA00022475"/>
    </source>
</evidence>
<dbReference type="AlphaFoldDB" id="A0AAP2AB59"/>
<keyword evidence="8" id="KW-0997">Cell inner membrane</keyword>
<evidence type="ECO:0000256" key="10">
    <source>
        <dbReference type="ARBA" id="ARBA00022676"/>
    </source>
</evidence>
<feature type="domain" description="ArnT-like N-terminal" evidence="20">
    <location>
        <begin position="8"/>
        <end position="237"/>
    </location>
</feature>
<evidence type="ECO:0000259" key="20">
    <source>
        <dbReference type="Pfam" id="PF02366"/>
    </source>
</evidence>
<feature type="transmembrane region" description="Helical" evidence="19">
    <location>
        <begin position="380"/>
        <end position="400"/>
    </location>
</feature>
<evidence type="ECO:0000256" key="13">
    <source>
        <dbReference type="ARBA" id="ARBA00022985"/>
    </source>
</evidence>
<keyword evidence="9 19" id="KW-0441">Lipid A biosynthesis</keyword>
<dbReference type="PANTHER" id="PTHR33908">
    <property type="entry name" value="MANNOSYLTRANSFERASE YKCB-RELATED"/>
    <property type="match status" value="1"/>
</dbReference>
<feature type="transmembrane region" description="Helical" evidence="19">
    <location>
        <begin position="315"/>
        <end position="332"/>
    </location>
</feature>
<evidence type="ECO:0000256" key="17">
    <source>
        <dbReference type="ARBA" id="ARBA00025446"/>
    </source>
</evidence>
<evidence type="ECO:0000256" key="16">
    <source>
        <dbReference type="ARBA" id="ARBA00023136"/>
    </source>
</evidence>
<dbReference type="RefSeq" id="WP_202665378.1">
    <property type="nucleotide sequence ID" value="NZ_JAENMR010000002.1"/>
</dbReference>
<dbReference type="EC" id="2.4.2.43" evidence="4 19"/>
<dbReference type="PANTHER" id="PTHR33908:SF3">
    <property type="entry name" value="UNDECAPRENYL PHOSPHATE-ALPHA-4-AMINO-4-DEOXY-L-ARABINOSE ARABINOSYL TRANSFERASE"/>
    <property type="match status" value="1"/>
</dbReference>
<feature type="transmembrane region" description="Helical" evidence="19">
    <location>
        <begin position="165"/>
        <end position="192"/>
    </location>
</feature>
<feature type="transmembrane region" description="Helical" evidence="19">
    <location>
        <begin position="291"/>
        <end position="309"/>
    </location>
</feature>
<name>A0AAP2AB59_LELAM</name>
<feature type="transmembrane region" description="Helical" evidence="19">
    <location>
        <begin position="6"/>
        <end position="24"/>
    </location>
</feature>
<dbReference type="GO" id="GO:0103015">
    <property type="term" value="F:4-amino-4-deoxy-L-arabinose transferase activity"/>
    <property type="evidence" value="ECO:0007669"/>
    <property type="project" value="UniProtKB-EC"/>
</dbReference>
<feature type="transmembrane region" description="Helical" evidence="19">
    <location>
        <begin position="344"/>
        <end position="368"/>
    </location>
</feature>
<dbReference type="GO" id="GO:0006493">
    <property type="term" value="P:protein O-linked glycosylation"/>
    <property type="evidence" value="ECO:0007669"/>
    <property type="project" value="InterPro"/>
</dbReference>
<dbReference type="Pfam" id="PF02366">
    <property type="entry name" value="PMT"/>
    <property type="match status" value="1"/>
</dbReference>
<comment type="catalytic activity">
    <reaction evidence="18 19">
        <text>4-amino-4-deoxy-alpha-L-arabinopyranosyl di-trans,octa-cis-undecaprenyl phosphate + lipid IVA = lipid IIA + di-trans,octa-cis-undecaprenyl phosphate.</text>
        <dbReference type="EC" id="2.4.2.43"/>
    </reaction>
</comment>
<dbReference type="NCBIfam" id="NF009784">
    <property type="entry name" value="PRK13279.1"/>
    <property type="match status" value="1"/>
</dbReference>
<evidence type="ECO:0000256" key="1">
    <source>
        <dbReference type="ARBA" id="ARBA00004429"/>
    </source>
</evidence>
<evidence type="ECO:0000256" key="4">
    <source>
        <dbReference type="ARBA" id="ARBA00012056"/>
    </source>
</evidence>
<dbReference type="GO" id="GO:0009245">
    <property type="term" value="P:lipid A biosynthetic process"/>
    <property type="evidence" value="ECO:0007669"/>
    <property type="project" value="UniProtKB-UniRule"/>
</dbReference>
<evidence type="ECO:0000256" key="15">
    <source>
        <dbReference type="ARBA" id="ARBA00023098"/>
    </source>
</evidence>
<comment type="caution">
    <text evidence="21">The sequence shown here is derived from an EMBL/GenBank/DDBJ whole genome shotgun (WGS) entry which is preliminary data.</text>
</comment>
<keyword evidence="13 19" id="KW-0448">Lipopolysaccharide biosynthesis</keyword>
<evidence type="ECO:0000256" key="3">
    <source>
        <dbReference type="ARBA" id="ARBA00010814"/>
    </source>
</evidence>
<comment type="pathway">
    <text evidence="2 19">Lipopolysaccharide metabolism; 4-amino-4-deoxy-beta-L-arabinose-lipid A biosynthesis.</text>
</comment>
<dbReference type="Proteomes" id="UP000653275">
    <property type="component" value="Unassembled WGS sequence"/>
</dbReference>
<dbReference type="InterPro" id="IPR022839">
    <property type="entry name" value="ArnT"/>
</dbReference>
<evidence type="ECO:0000256" key="7">
    <source>
        <dbReference type="ARBA" id="ARBA00022516"/>
    </source>
</evidence>
<feature type="transmembrane region" description="Helical" evidence="19">
    <location>
        <begin position="109"/>
        <end position="126"/>
    </location>
</feature>
<keyword evidence="11 19" id="KW-0808">Transferase</keyword>
<keyword evidence="14 19" id="KW-1133">Transmembrane helix</keyword>
<keyword evidence="7 19" id="KW-0444">Lipid biosynthesis</keyword>
<proteinExistence type="inferred from homology"/>
<protein>
    <recommendedName>
        <fullName evidence="5 19">Undecaprenyl phosphate-alpha-4-amino-4-deoxy-L-arabinose arabinosyl transferase</fullName>
        <ecNumber evidence="4 19">2.4.2.43</ecNumber>
    </recommendedName>
    <alternativeName>
        <fullName evidence="19">4-amino-4-deoxy-L-arabinose lipid A transferase</fullName>
    </alternativeName>
    <alternativeName>
        <fullName evidence="19">Lipid IV(A) 4-amino-4-deoxy-L-arabinosyltransferase</fullName>
    </alternativeName>
    <alternativeName>
        <fullName evidence="19">Undecaprenyl phosphate-alpha-L-Ara4N transferase</fullName>
    </alternativeName>
</protein>
<evidence type="ECO:0000256" key="12">
    <source>
        <dbReference type="ARBA" id="ARBA00022692"/>
    </source>
</evidence>
<sequence length="553" mass="62259">MKSAQYSLVLLLGFALLYLLPLEFRALWQPDETRYAEISREMLSAGNWIVPHFLDVRYFEKPVAGYWINNLSQMIFGHNNFSVRFGSVFSITLSALMVVWLAFRLWRDTKLAVLSGVIFLTCLLVYGVGTYAVLDPMITLWLVAAMCSFWLGANAQTRAGKAGGYILLGLACGMGVMTKGFLALAVPVLGVLPWVITQKRWKEVLLFGPLAIISATLITLPWALAIAKAEPTFWHYFFWVEHIQRFAENDAQHKAPFWYYIPFLIAGCLPWVALLPGALKRSWTERHLESGTLYLLGWVVMPLLFFSIAKGKLPTYILPCFAPLAILLARHATQLVATPRTLKVNGWINTVFGAVCTLIVLLVLAPWGLVKHPLYANHEVLKVIQACIAFLVWALVGYFTTRNNARLWQWAALCPLGIALLVGGMIPDKVIYSKHPQAFIEQVRPELESSRYILADSVGVGAGIAWEMKRNDITLYAKPGELDYGLTNFADAKDNFVSRNDFASWLALHRKEGNVSLVKLLSKDDVPEDSDLPPPDRLYHKGRFLLFFYEKTP</sequence>
<evidence type="ECO:0000256" key="11">
    <source>
        <dbReference type="ARBA" id="ARBA00022679"/>
    </source>
</evidence>
<dbReference type="HAMAP" id="MF_01165">
    <property type="entry name" value="ArnT_transfer"/>
    <property type="match status" value="1"/>
</dbReference>
<keyword evidence="15 19" id="KW-0443">Lipid metabolism</keyword>
<dbReference type="InterPro" id="IPR003342">
    <property type="entry name" value="ArnT-like_N"/>
</dbReference>
<dbReference type="EMBL" id="JAENMS010000002">
    <property type="protein sequence ID" value="MBL5933708.1"/>
    <property type="molecule type" value="Genomic_DNA"/>
</dbReference>
<comment type="function">
    <text evidence="17 19">Catalyzes the transfer of the L-Ara4N moiety of the glycolipid undecaprenyl phosphate-alpha-L-Ara4N to lipid A. The modified arabinose is attached to lipid A and is required for resistance to polymyxin and cationic antimicrobial peptides.</text>
</comment>
<keyword evidence="16 19" id="KW-0472">Membrane</keyword>
<dbReference type="InterPro" id="IPR050297">
    <property type="entry name" value="LipidA_mod_glycosyltrf_83"/>
</dbReference>
<dbReference type="GO" id="GO:0000030">
    <property type="term" value="F:mannosyltransferase activity"/>
    <property type="evidence" value="ECO:0007669"/>
    <property type="project" value="InterPro"/>
</dbReference>
<keyword evidence="12 19" id="KW-0812">Transmembrane</keyword>
<dbReference type="GO" id="GO:0005886">
    <property type="term" value="C:plasma membrane"/>
    <property type="evidence" value="ECO:0007669"/>
    <property type="project" value="UniProtKB-SubCell"/>
</dbReference>
<keyword evidence="6 19" id="KW-1003">Cell membrane</keyword>
<feature type="transmembrane region" description="Helical" evidence="19">
    <location>
        <begin position="204"/>
        <end position="227"/>
    </location>
</feature>
<accession>A0AAP2AB59</accession>
<evidence type="ECO:0000256" key="18">
    <source>
        <dbReference type="ARBA" id="ARBA00034054"/>
    </source>
</evidence>
<evidence type="ECO:0000256" key="14">
    <source>
        <dbReference type="ARBA" id="ARBA00022989"/>
    </source>
</evidence>
<dbReference type="GO" id="GO:0009103">
    <property type="term" value="P:lipopolysaccharide biosynthetic process"/>
    <property type="evidence" value="ECO:0007669"/>
    <property type="project" value="UniProtKB-KW"/>
</dbReference>
<organism evidence="21 22">
    <name type="scientific">Lelliottia amnigena</name>
    <name type="common">Enterobacter amnigenus</name>
    <dbReference type="NCBI Taxonomy" id="61646"/>
    <lineage>
        <taxon>Bacteria</taxon>
        <taxon>Pseudomonadati</taxon>
        <taxon>Pseudomonadota</taxon>
        <taxon>Gammaproteobacteria</taxon>
        <taxon>Enterobacterales</taxon>
        <taxon>Enterobacteriaceae</taxon>
        <taxon>Lelliottia</taxon>
    </lineage>
</organism>
<evidence type="ECO:0000256" key="19">
    <source>
        <dbReference type="HAMAP-Rule" id="MF_01165"/>
    </source>
</evidence>
<evidence type="ECO:0000256" key="2">
    <source>
        <dbReference type="ARBA" id="ARBA00005200"/>
    </source>
</evidence>
<evidence type="ECO:0000256" key="8">
    <source>
        <dbReference type="ARBA" id="ARBA00022519"/>
    </source>
</evidence>
<feature type="transmembrane region" description="Helical" evidence="19">
    <location>
        <begin position="257"/>
        <end position="279"/>
    </location>
</feature>
<keyword evidence="10 19" id="KW-0328">Glycosyltransferase</keyword>
<comment type="similarity">
    <text evidence="3 19">Belongs to the glycosyltransferase 83 family.</text>
</comment>
<feature type="transmembrane region" description="Helical" evidence="19">
    <location>
        <begin position="407"/>
        <end position="426"/>
    </location>
</feature>
<comment type="subcellular location">
    <subcellularLocation>
        <location evidence="1">Cell inner membrane</location>
        <topology evidence="1">Multi-pass membrane protein</topology>
    </subcellularLocation>
    <subcellularLocation>
        <location evidence="19">Cell membrane</location>
        <topology evidence="19">Multi-pass membrane protein</topology>
    </subcellularLocation>
</comment>
<reference evidence="21" key="1">
    <citation type="submission" date="2020-12" db="EMBL/GenBank/DDBJ databases">
        <title>Draft genome sequence of Enterobacter spp., Lelliottia spp. and Serratia spp. isolated from drinking water reservoirs and lakes.</title>
        <authorList>
            <person name="Reitter C."/>
            <person name="Neuhaus K."/>
            <person name="Huegler M."/>
        </authorList>
    </citation>
    <scope>NUCLEOTIDE SEQUENCE</scope>
    <source>
        <strain evidence="21">TZW15</strain>
    </source>
</reference>
<gene>
    <name evidence="19 21" type="primary">arnT</name>
    <name evidence="21" type="ORF">I7V27_04420</name>
</gene>
<evidence type="ECO:0000256" key="9">
    <source>
        <dbReference type="ARBA" id="ARBA00022556"/>
    </source>
</evidence>
<evidence type="ECO:0000256" key="5">
    <source>
        <dbReference type="ARBA" id="ARBA00015532"/>
    </source>
</evidence>
<feature type="transmembrane region" description="Helical" evidence="19">
    <location>
        <begin position="81"/>
        <end position="103"/>
    </location>
</feature>
<evidence type="ECO:0000313" key="22">
    <source>
        <dbReference type="Proteomes" id="UP000653275"/>
    </source>
</evidence>
<dbReference type="GO" id="GO:0010041">
    <property type="term" value="P:response to iron(III) ion"/>
    <property type="evidence" value="ECO:0007669"/>
    <property type="project" value="TreeGrafter"/>
</dbReference>